<dbReference type="InterPro" id="IPR006439">
    <property type="entry name" value="HAD-SF_hydro_IA"/>
</dbReference>
<dbReference type="InterPro" id="IPR041492">
    <property type="entry name" value="HAD_2"/>
</dbReference>
<dbReference type="GO" id="GO:0006281">
    <property type="term" value="P:DNA repair"/>
    <property type="evidence" value="ECO:0007669"/>
    <property type="project" value="TreeGrafter"/>
</dbReference>
<keyword evidence="1" id="KW-0378">Hydrolase</keyword>
<dbReference type="Proteomes" id="UP000239471">
    <property type="component" value="Unassembled WGS sequence"/>
</dbReference>
<gene>
    <name evidence="1" type="primary">ppaX</name>
    <name evidence="1" type="ORF">CLVI_30760</name>
</gene>
<dbReference type="EC" id="3.6.1.1" evidence="1"/>
<evidence type="ECO:0000313" key="2">
    <source>
        <dbReference type="Proteomes" id="UP000239471"/>
    </source>
</evidence>
<accession>A0A2T0B8R8</accession>
<dbReference type="EMBL" id="PVXQ01000047">
    <property type="protein sequence ID" value="PRR80286.1"/>
    <property type="molecule type" value="Genomic_DNA"/>
</dbReference>
<dbReference type="Gene3D" id="3.40.50.1000">
    <property type="entry name" value="HAD superfamily/HAD-like"/>
    <property type="match status" value="1"/>
</dbReference>
<reference evidence="1 2" key="1">
    <citation type="submission" date="2018-03" db="EMBL/GenBank/DDBJ databases">
        <title>Genome sequence of Clostridium vincentii DSM 10228.</title>
        <authorList>
            <person name="Poehlein A."/>
            <person name="Daniel R."/>
        </authorList>
    </citation>
    <scope>NUCLEOTIDE SEQUENCE [LARGE SCALE GENOMIC DNA]</scope>
    <source>
        <strain evidence="1 2">DSM 10228</strain>
    </source>
</reference>
<sequence length="211" mass="23718">MIKAILFDLDGTLLDTNELIYKAFCTTFKEVLGIVLPKGEITNLYGKPLKDSFANYTEDKQIIENLIKTHRNYNDLHHDDMCQPFNGVLELLTKLKEKGIKCGVVTSKRKNVAIHGMTLGRIIEFMDIIISPEDTKKHKPDGEPAMTACEFLGIEPKEAIMVGDSPYDLMCGKNAGCFTCGVEYTTLNINELLKVEPTYMVKNPLDILKLI</sequence>
<dbReference type="SFLD" id="SFLDG01135">
    <property type="entry name" value="C1.5.6:_HAD__Beta-PGM__Phospha"/>
    <property type="match status" value="1"/>
</dbReference>
<dbReference type="InterPro" id="IPR023214">
    <property type="entry name" value="HAD_sf"/>
</dbReference>
<dbReference type="GO" id="GO:0008967">
    <property type="term" value="F:phosphoglycolate phosphatase activity"/>
    <property type="evidence" value="ECO:0007669"/>
    <property type="project" value="TreeGrafter"/>
</dbReference>
<protein>
    <submittedName>
        <fullName evidence="1">Pyrophosphatase PpaX</fullName>
        <ecNumber evidence="1">3.6.1.1</ecNumber>
    </submittedName>
</protein>
<evidence type="ECO:0000313" key="1">
    <source>
        <dbReference type="EMBL" id="PRR80286.1"/>
    </source>
</evidence>
<dbReference type="SFLD" id="SFLDS00003">
    <property type="entry name" value="Haloacid_Dehalogenase"/>
    <property type="match status" value="1"/>
</dbReference>
<comment type="caution">
    <text evidence="1">The sequence shown here is derived from an EMBL/GenBank/DDBJ whole genome shotgun (WGS) entry which is preliminary data.</text>
</comment>
<dbReference type="InterPro" id="IPR023198">
    <property type="entry name" value="PGP-like_dom2"/>
</dbReference>
<dbReference type="AlphaFoldDB" id="A0A2T0B8R8"/>
<dbReference type="NCBIfam" id="NF009804">
    <property type="entry name" value="PRK13288.1"/>
    <property type="match status" value="1"/>
</dbReference>
<dbReference type="Gene3D" id="1.10.150.240">
    <property type="entry name" value="Putative phosphatase, domain 2"/>
    <property type="match status" value="1"/>
</dbReference>
<proteinExistence type="predicted"/>
<keyword evidence="2" id="KW-1185">Reference proteome</keyword>
<dbReference type="InterPro" id="IPR036412">
    <property type="entry name" value="HAD-like_sf"/>
</dbReference>
<name>A0A2T0B8R8_9CLOT</name>
<dbReference type="PANTHER" id="PTHR43434:SF26">
    <property type="entry name" value="PYROPHOSPHATASE PPAX"/>
    <property type="match status" value="1"/>
</dbReference>
<dbReference type="InterPro" id="IPR050155">
    <property type="entry name" value="HAD-like_hydrolase_sf"/>
</dbReference>
<dbReference type="OrthoDB" id="9807630at2"/>
<dbReference type="SFLD" id="SFLDG01129">
    <property type="entry name" value="C1.5:_HAD__Beta-PGM__Phosphata"/>
    <property type="match status" value="1"/>
</dbReference>
<dbReference type="RefSeq" id="WP_106060962.1">
    <property type="nucleotide sequence ID" value="NZ_PVXQ01000047.1"/>
</dbReference>
<dbReference type="SUPFAM" id="SSF56784">
    <property type="entry name" value="HAD-like"/>
    <property type="match status" value="1"/>
</dbReference>
<organism evidence="1 2">
    <name type="scientific">Clostridium vincentii</name>
    <dbReference type="NCBI Taxonomy" id="52704"/>
    <lineage>
        <taxon>Bacteria</taxon>
        <taxon>Bacillati</taxon>
        <taxon>Bacillota</taxon>
        <taxon>Clostridia</taxon>
        <taxon>Eubacteriales</taxon>
        <taxon>Clostridiaceae</taxon>
        <taxon>Clostridium</taxon>
    </lineage>
</organism>
<dbReference type="Pfam" id="PF13419">
    <property type="entry name" value="HAD_2"/>
    <property type="match status" value="1"/>
</dbReference>
<dbReference type="GO" id="GO:0005829">
    <property type="term" value="C:cytosol"/>
    <property type="evidence" value="ECO:0007669"/>
    <property type="project" value="TreeGrafter"/>
</dbReference>
<dbReference type="NCBIfam" id="TIGR01549">
    <property type="entry name" value="HAD-SF-IA-v1"/>
    <property type="match status" value="1"/>
</dbReference>
<dbReference type="GO" id="GO:0004427">
    <property type="term" value="F:inorganic diphosphate phosphatase activity"/>
    <property type="evidence" value="ECO:0007669"/>
    <property type="project" value="UniProtKB-EC"/>
</dbReference>
<dbReference type="PANTHER" id="PTHR43434">
    <property type="entry name" value="PHOSPHOGLYCOLATE PHOSPHATASE"/>
    <property type="match status" value="1"/>
</dbReference>